<sequence>MALRSNQGDRGHAGAKHPLCKLREYIELALGRRVEEGNLGQRILAKCLALIVRHVPPHPHVASPRQNAVMAVRRQGLTTRDVAQRFIDPGGAPNARTPRRR</sequence>
<gene>
    <name evidence="2" type="ordered locus">MexAM1_META1p4166</name>
</gene>
<dbReference type="HOGENOM" id="CLU_2288197_0_0_5"/>
<accession>C5B1Z6</accession>
<evidence type="ECO:0000313" key="3">
    <source>
        <dbReference type="Proteomes" id="UP000009081"/>
    </source>
</evidence>
<dbReference type="EMBL" id="CP001510">
    <property type="protein sequence ID" value="ACS41813.1"/>
    <property type="molecule type" value="Genomic_DNA"/>
</dbReference>
<organism evidence="2 3">
    <name type="scientific">Methylorubrum extorquens (strain ATCC 14718 / DSM 1338 / JCM 2805 / NCIMB 9133 / AM1)</name>
    <name type="common">Methylobacterium extorquens</name>
    <dbReference type="NCBI Taxonomy" id="272630"/>
    <lineage>
        <taxon>Bacteria</taxon>
        <taxon>Pseudomonadati</taxon>
        <taxon>Pseudomonadota</taxon>
        <taxon>Alphaproteobacteria</taxon>
        <taxon>Hyphomicrobiales</taxon>
        <taxon>Methylobacteriaceae</taxon>
        <taxon>Methylorubrum</taxon>
    </lineage>
</organism>
<evidence type="ECO:0000256" key="1">
    <source>
        <dbReference type="SAM" id="MobiDB-lite"/>
    </source>
</evidence>
<dbReference type="Proteomes" id="UP000009081">
    <property type="component" value="Chromosome"/>
</dbReference>
<keyword evidence="3" id="KW-1185">Reference proteome</keyword>
<evidence type="ECO:0000313" key="2">
    <source>
        <dbReference type="EMBL" id="ACS41813.1"/>
    </source>
</evidence>
<dbReference type="KEGG" id="mea:Mex_1p4166"/>
<protein>
    <submittedName>
        <fullName evidence="2">Uncharacterized protein</fullName>
    </submittedName>
</protein>
<reference evidence="2 3" key="1">
    <citation type="journal article" date="2009" name="PLoS ONE">
        <title>Methylobacterium genome sequences: a reference blueprint to investigate microbial metabolism of C1 compounds from natural and industrial sources.</title>
        <authorList>
            <person name="Vuilleumier S."/>
            <person name="Chistoserdova L."/>
            <person name="Lee M.-C."/>
            <person name="Bringel F."/>
            <person name="Lajus A."/>
            <person name="Zhou Y."/>
            <person name="Gourion B."/>
            <person name="Barbe V."/>
            <person name="Chang J."/>
            <person name="Cruveiller S."/>
            <person name="Dossat C."/>
            <person name="Gillett W."/>
            <person name="Gruffaz C."/>
            <person name="Haugen E."/>
            <person name="Hourcade E."/>
            <person name="Levy R."/>
            <person name="Mangenot S."/>
            <person name="Muller E."/>
            <person name="Nadalig T."/>
            <person name="Pagni M."/>
            <person name="Penny C."/>
            <person name="Peyraud R."/>
            <person name="Robinson D.G."/>
            <person name="Roche D."/>
            <person name="Rouy Z."/>
            <person name="Saenampechek C."/>
            <person name="Salvignol G."/>
            <person name="Vallenet D."/>
            <person name="Wu Z."/>
            <person name="Marx C.J."/>
            <person name="Vorholt J.A."/>
            <person name="Olson M.V."/>
            <person name="Kaul R."/>
            <person name="Weissenbach J."/>
            <person name="Medigue C."/>
            <person name="Lidstrom M.E."/>
        </authorList>
    </citation>
    <scope>NUCLEOTIDE SEQUENCE [LARGE SCALE GENOMIC DNA]</scope>
    <source>
        <strain evidence="3">ATCC 14718 / DSM 1338 / JCM 2805 / NCIMB 9133 / AM1</strain>
    </source>
</reference>
<dbReference type="AlphaFoldDB" id="C5B1Z6"/>
<feature type="region of interest" description="Disordered" evidence="1">
    <location>
        <begin position="80"/>
        <end position="101"/>
    </location>
</feature>
<name>C5B1Z6_METEA</name>
<proteinExistence type="predicted"/>